<evidence type="ECO:0000313" key="2">
    <source>
        <dbReference type="EMBL" id="EPS31944.1"/>
    </source>
</evidence>
<dbReference type="EMBL" id="KB644414">
    <property type="protein sequence ID" value="EPS31944.1"/>
    <property type="molecule type" value="Genomic_DNA"/>
</dbReference>
<proteinExistence type="predicted"/>
<evidence type="ECO:0000256" key="1">
    <source>
        <dbReference type="SAM" id="SignalP"/>
    </source>
</evidence>
<keyword evidence="1" id="KW-0732">Signal</keyword>
<reference evidence="2 3" key="1">
    <citation type="journal article" date="2013" name="PLoS ONE">
        <title>Genomic and secretomic analyses reveal unique features of the lignocellulolytic enzyme system of Penicillium decumbens.</title>
        <authorList>
            <person name="Liu G."/>
            <person name="Zhang L."/>
            <person name="Wei X."/>
            <person name="Zou G."/>
            <person name="Qin Y."/>
            <person name="Ma L."/>
            <person name="Li J."/>
            <person name="Zheng H."/>
            <person name="Wang S."/>
            <person name="Wang C."/>
            <person name="Xun L."/>
            <person name="Zhao G.-P."/>
            <person name="Zhou Z."/>
            <person name="Qu Y."/>
        </authorList>
    </citation>
    <scope>NUCLEOTIDE SEQUENCE [LARGE SCALE GENOMIC DNA]</scope>
    <source>
        <strain evidence="3">114-2 / CGMCC 5302</strain>
    </source>
</reference>
<name>S7ZNL1_PENO1</name>
<organism evidence="2 3">
    <name type="scientific">Penicillium oxalicum (strain 114-2 / CGMCC 5302)</name>
    <name type="common">Penicillium decumbens</name>
    <dbReference type="NCBI Taxonomy" id="933388"/>
    <lineage>
        <taxon>Eukaryota</taxon>
        <taxon>Fungi</taxon>
        <taxon>Dikarya</taxon>
        <taxon>Ascomycota</taxon>
        <taxon>Pezizomycotina</taxon>
        <taxon>Eurotiomycetes</taxon>
        <taxon>Eurotiomycetidae</taxon>
        <taxon>Eurotiales</taxon>
        <taxon>Aspergillaceae</taxon>
        <taxon>Penicillium</taxon>
    </lineage>
</organism>
<dbReference type="Proteomes" id="UP000019376">
    <property type="component" value="Unassembled WGS sequence"/>
</dbReference>
<dbReference type="HOGENOM" id="CLU_2671841_0_0_1"/>
<dbReference type="AlphaFoldDB" id="S7ZNL1"/>
<keyword evidence="3" id="KW-1185">Reference proteome</keyword>
<protein>
    <submittedName>
        <fullName evidence="2">Uncharacterized protein</fullName>
    </submittedName>
</protein>
<sequence length="75" mass="8453">MVFIRYFYLLIIVIDFDLDMNTRGVKREPDHPFACGLSSLDLCLVLHGLSREISGSSWLDSASVQYGEESVLISL</sequence>
<gene>
    <name evidence="2" type="ORF">PDE_06903</name>
</gene>
<feature type="chain" id="PRO_5004547280" evidence="1">
    <location>
        <begin position="25"/>
        <end position="75"/>
    </location>
</feature>
<feature type="signal peptide" evidence="1">
    <location>
        <begin position="1"/>
        <end position="24"/>
    </location>
</feature>
<accession>S7ZNL1</accession>
<evidence type="ECO:0000313" key="3">
    <source>
        <dbReference type="Proteomes" id="UP000019376"/>
    </source>
</evidence>